<evidence type="ECO:0000256" key="6">
    <source>
        <dbReference type="SAM" id="MobiDB-lite"/>
    </source>
</evidence>
<feature type="transmembrane region" description="Helical" evidence="7">
    <location>
        <begin position="65"/>
        <end position="86"/>
    </location>
</feature>
<evidence type="ECO:0000256" key="4">
    <source>
        <dbReference type="ARBA" id="ARBA00023136"/>
    </source>
</evidence>
<comment type="subcellular location">
    <subcellularLocation>
        <location evidence="1">Membrane</location>
        <topology evidence="1">Multi-pass membrane protein</topology>
    </subcellularLocation>
</comment>
<dbReference type="PANTHER" id="PTHR33048:SF47">
    <property type="entry name" value="INTEGRAL MEMBRANE PROTEIN-RELATED"/>
    <property type="match status" value="1"/>
</dbReference>
<dbReference type="OrthoDB" id="61113at2759"/>
<sequence>MPSKFDEAIMKLLRQPPNPAEKTPLSNRSTTAYATTIPFHLLCWVAVLFRLYTRFRVVREPGWDDYLIIIGVLLNLISLISLLLIYKFGFGTHLRDIYKLNPQHLIICMKLLWLQHAAFHTCAGFVKLSLLAQYLRMFKKGIVRKICIVFLLLTSIWSAFWFFASWFPCFPVYGYWNRNIVPPPKCWGLGYRSSESAMTFMYAFGGSNMVLDTIIFILPMTMYFRKGISRKEILALSCLFTLGFVVVIMAIVRIWALTSHRGDDIDRLDFTWWYPLIMILSSIEIDFAIITASIPIFWPVIVASLPEIFVTHEVHITRHERLPEESSGAGDYEMDRPNSLKSNNSQEGLTWKQANSKTDYNDSFVVDHVMGKVQDNTKVEIQVQPAKNGQWKH</sequence>
<dbReference type="Proteomes" id="UP000800035">
    <property type="component" value="Unassembled WGS sequence"/>
</dbReference>
<evidence type="ECO:0000256" key="3">
    <source>
        <dbReference type="ARBA" id="ARBA00022989"/>
    </source>
</evidence>
<dbReference type="InterPro" id="IPR052337">
    <property type="entry name" value="SAT4-like"/>
</dbReference>
<evidence type="ECO:0000259" key="8">
    <source>
        <dbReference type="Pfam" id="PF20684"/>
    </source>
</evidence>
<comment type="similarity">
    <text evidence="5">Belongs to the SAT4 family.</text>
</comment>
<dbReference type="GO" id="GO:0016020">
    <property type="term" value="C:membrane"/>
    <property type="evidence" value="ECO:0007669"/>
    <property type="project" value="UniProtKB-SubCell"/>
</dbReference>
<gene>
    <name evidence="9" type="ORF">CC80DRAFT_79793</name>
</gene>
<dbReference type="PANTHER" id="PTHR33048">
    <property type="entry name" value="PTH11-LIKE INTEGRAL MEMBRANE PROTEIN (AFU_ORTHOLOGUE AFUA_5G11245)"/>
    <property type="match status" value="1"/>
</dbReference>
<evidence type="ECO:0000313" key="10">
    <source>
        <dbReference type="Proteomes" id="UP000800035"/>
    </source>
</evidence>
<feature type="transmembrane region" description="Helical" evidence="7">
    <location>
        <begin position="32"/>
        <end position="53"/>
    </location>
</feature>
<dbReference type="EMBL" id="ML976993">
    <property type="protein sequence ID" value="KAF1955829.1"/>
    <property type="molecule type" value="Genomic_DNA"/>
</dbReference>
<feature type="compositionally biased region" description="Polar residues" evidence="6">
    <location>
        <begin position="339"/>
        <end position="348"/>
    </location>
</feature>
<dbReference type="AlphaFoldDB" id="A0A6A5TVQ8"/>
<accession>A0A6A5TVQ8</accession>
<evidence type="ECO:0000256" key="7">
    <source>
        <dbReference type="SAM" id="Phobius"/>
    </source>
</evidence>
<dbReference type="Pfam" id="PF20684">
    <property type="entry name" value="Fung_rhodopsin"/>
    <property type="match status" value="1"/>
</dbReference>
<feature type="domain" description="Rhodopsin" evidence="8">
    <location>
        <begin position="49"/>
        <end position="301"/>
    </location>
</feature>
<name>A0A6A5TVQ8_9PLEO</name>
<evidence type="ECO:0000313" key="9">
    <source>
        <dbReference type="EMBL" id="KAF1955829.1"/>
    </source>
</evidence>
<keyword evidence="10" id="KW-1185">Reference proteome</keyword>
<feature type="region of interest" description="Disordered" evidence="6">
    <location>
        <begin position="321"/>
        <end position="348"/>
    </location>
</feature>
<keyword evidence="4 7" id="KW-0472">Membrane</keyword>
<proteinExistence type="inferred from homology"/>
<evidence type="ECO:0000256" key="1">
    <source>
        <dbReference type="ARBA" id="ARBA00004141"/>
    </source>
</evidence>
<keyword evidence="3 7" id="KW-1133">Transmembrane helix</keyword>
<feature type="transmembrane region" description="Helical" evidence="7">
    <location>
        <begin position="200"/>
        <end position="221"/>
    </location>
</feature>
<keyword evidence="2 7" id="KW-0812">Transmembrane</keyword>
<feature type="transmembrane region" description="Helical" evidence="7">
    <location>
        <begin position="233"/>
        <end position="256"/>
    </location>
</feature>
<organism evidence="9 10">
    <name type="scientific">Byssothecium circinans</name>
    <dbReference type="NCBI Taxonomy" id="147558"/>
    <lineage>
        <taxon>Eukaryota</taxon>
        <taxon>Fungi</taxon>
        <taxon>Dikarya</taxon>
        <taxon>Ascomycota</taxon>
        <taxon>Pezizomycotina</taxon>
        <taxon>Dothideomycetes</taxon>
        <taxon>Pleosporomycetidae</taxon>
        <taxon>Pleosporales</taxon>
        <taxon>Massarineae</taxon>
        <taxon>Massarinaceae</taxon>
        <taxon>Byssothecium</taxon>
    </lineage>
</organism>
<feature type="transmembrane region" description="Helical" evidence="7">
    <location>
        <begin position="276"/>
        <end position="298"/>
    </location>
</feature>
<evidence type="ECO:0000256" key="5">
    <source>
        <dbReference type="ARBA" id="ARBA00038359"/>
    </source>
</evidence>
<evidence type="ECO:0000256" key="2">
    <source>
        <dbReference type="ARBA" id="ARBA00022692"/>
    </source>
</evidence>
<dbReference type="InterPro" id="IPR049326">
    <property type="entry name" value="Rhodopsin_dom_fungi"/>
</dbReference>
<protein>
    <recommendedName>
        <fullName evidence="8">Rhodopsin domain-containing protein</fullName>
    </recommendedName>
</protein>
<reference evidence="9" key="1">
    <citation type="journal article" date="2020" name="Stud. Mycol.">
        <title>101 Dothideomycetes genomes: a test case for predicting lifestyles and emergence of pathogens.</title>
        <authorList>
            <person name="Haridas S."/>
            <person name="Albert R."/>
            <person name="Binder M."/>
            <person name="Bloem J."/>
            <person name="Labutti K."/>
            <person name="Salamov A."/>
            <person name="Andreopoulos B."/>
            <person name="Baker S."/>
            <person name="Barry K."/>
            <person name="Bills G."/>
            <person name="Bluhm B."/>
            <person name="Cannon C."/>
            <person name="Castanera R."/>
            <person name="Culley D."/>
            <person name="Daum C."/>
            <person name="Ezra D."/>
            <person name="Gonzalez J."/>
            <person name="Henrissat B."/>
            <person name="Kuo A."/>
            <person name="Liang C."/>
            <person name="Lipzen A."/>
            <person name="Lutzoni F."/>
            <person name="Magnuson J."/>
            <person name="Mondo S."/>
            <person name="Nolan M."/>
            <person name="Ohm R."/>
            <person name="Pangilinan J."/>
            <person name="Park H.-J."/>
            <person name="Ramirez L."/>
            <person name="Alfaro M."/>
            <person name="Sun H."/>
            <person name="Tritt A."/>
            <person name="Yoshinaga Y."/>
            <person name="Zwiers L.-H."/>
            <person name="Turgeon B."/>
            <person name="Goodwin S."/>
            <person name="Spatafora J."/>
            <person name="Crous P."/>
            <person name="Grigoriev I."/>
        </authorList>
    </citation>
    <scope>NUCLEOTIDE SEQUENCE</scope>
    <source>
        <strain evidence="9">CBS 675.92</strain>
    </source>
</reference>
<feature type="transmembrane region" description="Helical" evidence="7">
    <location>
        <begin position="147"/>
        <end position="167"/>
    </location>
</feature>